<dbReference type="Gene3D" id="1.10.10.580">
    <property type="entry name" value="Structural maintenance of chromosome 1. Chain E"/>
    <property type="match status" value="1"/>
</dbReference>
<name>A0A8A3S709_9EURY</name>
<dbReference type="KEGG" id="maqe:RJ40_09485"/>
<dbReference type="PANTHER" id="PTHR33969:SF2">
    <property type="entry name" value="SEGREGATION AND CONDENSATION PROTEIN A"/>
    <property type="match status" value="1"/>
</dbReference>
<keyword evidence="2" id="KW-1185">Reference proteome</keyword>
<accession>A0A8A3S709</accession>
<dbReference type="Proteomes" id="UP001042704">
    <property type="component" value="Chromosome"/>
</dbReference>
<reference evidence="1" key="2">
    <citation type="submission" date="2019-02" db="EMBL/GenBank/DDBJ databases">
        <authorList>
            <person name="Chen S.-C."/>
            <person name="Chien H.-H."/>
            <person name="Lai M.-C."/>
        </authorList>
    </citation>
    <scope>NUCLEOTIDE SEQUENCE</scope>
    <source>
        <strain evidence="1">N2F9704</strain>
    </source>
</reference>
<dbReference type="RefSeq" id="WP_265580634.1">
    <property type="nucleotide sequence ID" value="NZ_CP036172.1"/>
</dbReference>
<protein>
    <submittedName>
        <fullName evidence="1">Segregation/condensation protein A</fullName>
    </submittedName>
</protein>
<dbReference type="InterPro" id="IPR003768">
    <property type="entry name" value="ScpA"/>
</dbReference>
<dbReference type="EMBL" id="CP036172">
    <property type="protein sequence ID" value="QSZ67723.1"/>
    <property type="molecule type" value="Genomic_DNA"/>
</dbReference>
<dbReference type="Gene3D" id="6.10.250.2410">
    <property type="match status" value="1"/>
</dbReference>
<proteinExistence type="predicted"/>
<dbReference type="Pfam" id="PF02616">
    <property type="entry name" value="SMC_ScpA"/>
    <property type="match status" value="1"/>
</dbReference>
<dbReference type="GeneID" id="76424602"/>
<evidence type="ECO:0000313" key="1">
    <source>
        <dbReference type="EMBL" id="QSZ67723.1"/>
    </source>
</evidence>
<sequence>MHEEPVEILVQLAERGEIDPWNIDIVDVTDRFLTELERCRELDLRISGRTLFFAATLLRMKSEYLTEDLSEGQDEEEDLEVSVDDEEDFGLADEAEPIERLEREIQRRIGRKKVRRRPVTLYELITELKTAEKEERRRHRRRAQQGEEIPIRASDVVAVAHDEDYTGAAEVVLGCYDTLAPDGGTETVRALCASLGKGTIEIYIPLLFLAQEGVVALWQDEYFGDVYMRRNVDGQGSDA</sequence>
<gene>
    <name evidence="1" type="ORF">RJ40_09485</name>
</gene>
<evidence type="ECO:0000313" key="2">
    <source>
        <dbReference type="Proteomes" id="UP001042704"/>
    </source>
</evidence>
<organism evidence="1 2">
    <name type="scientific">Methanofollis aquaemaris</name>
    <dbReference type="NCBI Taxonomy" id="126734"/>
    <lineage>
        <taxon>Archaea</taxon>
        <taxon>Methanobacteriati</taxon>
        <taxon>Methanobacteriota</taxon>
        <taxon>Stenosarchaea group</taxon>
        <taxon>Methanomicrobia</taxon>
        <taxon>Methanomicrobiales</taxon>
        <taxon>Methanomicrobiaceae</taxon>
        <taxon>Methanofollis</taxon>
    </lineage>
</organism>
<dbReference type="PANTHER" id="PTHR33969">
    <property type="entry name" value="SEGREGATION AND CONDENSATION PROTEIN A"/>
    <property type="match status" value="1"/>
</dbReference>
<dbReference type="AlphaFoldDB" id="A0A8A3S709"/>
<dbReference type="InterPro" id="IPR023093">
    <property type="entry name" value="ScpA-like_C"/>
</dbReference>
<reference evidence="1" key="1">
    <citation type="journal article" date="2001" name="Int. J. Syst. Evol. Microbiol.">
        <title>Methanofollis aquaemaris sp. nov., a methanogen isolated from an aquaculture fish pond.</title>
        <authorList>
            <person name="Lai M.C."/>
            <person name="Chen S.C."/>
        </authorList>
    </citation>
    <scope>NUCLEOTIDE SEQUENCE</scope>
    <source>
        <strain evidence="1">N2F9704</strain>
    </source>
</reference>